<keyword evidence="1" id="KW-1133">Transmembrane helix</keyword>
<name>A0A1V5ZQE1_9BACT</name>
<keyword evidence="1" id="KW-0472">Membrane</keyword>
<dbReference type="AlphaFoldDB" id="A0A1V5ZQE1"/>
<evidence type="ECO:0000256" key="1">
    <source>
        <dbReference type="SAM" id="Phobius"/>
    </source>
</evidence>
<organism evidence="2">
    <name type="scientific">candidate division CPR1 bacterium ADurb.Bin160</name>
    <dbReference type="NCBI Taxonomy" id="1852826"/>
    <lineage>
        <taxon>Bacteria</taxon>
        <taxon>candidate division CPR1</taxon>
    </lineage>
</organism>
<evidence type="ECO:0000313" key="2">
    <source>
        <dbReference type="EMBL" id="OQB42266.1"/>
    </source>
</evidence>
<gene>
    <name evidence="2" type="ORF">BWY04_00330</name>
</gene>
<protein>
    <submittedName>
        <fullName evidence="2">Uncharacterized protein</fullName>
    </submittedName>
</protein>
<accession>A0A1V5ZQE1</accession>
<sequence>MSHKIVIASHILEKSSLVKSPFVIFFIGICATSAIILSTMDSDPISSENIAIDLFCCNAALVTIFNAKDVLPIDGLAASIMSSHGLKPVNILSNFL</sequence>
<proteinExistence type="predicted"/>
<comment type="caution">
    <text evidence="2">The sequence shown here is derived from an EMBL/GenBank/DDBJ whole genome shotgun (WGS) entry which is preliminary data.</text>
</comment>
<dbReference type="EMBL" id="MWDB01000004">
    <property type="protein sequence ID" value="OQB42266.1"/>
    <property type="molecule type" value="Genomic_DNA"/>
</dbReference>
<dbReference type="Proteomes" id="UP000485621">
    <property type="component" value="Unassembled WGS sequence"/>
</dbReference>
<feature type="transmembrane region" description="Helical" evidence="1">
    <location>
        <begin position="21"/>
        <end position="40"/>
    </location>
</feature>
<keyword evidence="1" id="KW-0812">Transmembrane</keyword>
<reference evidence="2" key="1">
    <citation type="submission" date="2017-02" db="EMBL/GenBank/DDBJ databases">
        <title>Delving into the versatile metabolic prowess of the omnipresent phylum Bacteroidetes.</title>
        <authorList>
            <person name="Nobu M.K."/>
            <person name="Mei R."/>
            <person name="Narihiro T."/>
            <person name="Kuroda K."/>
            <person name="Liu W.-T."/>
        </authorList>
    </citation>
    <scope>NUCLEOTIDE SEQUENCE</scope>
    <source>
        <strain evidence="2">ADurb.Bin160</strain>
    </source>
</reference>